<keyword evidence="2" id="KW-1185">Reference proteome</keyword>
<evidence type="ECO:0000313" key="2">
    <source>
        <dbReference type="Proteomes" id="UP001576774"/>
    </source>
</evidence>
<dbReference type="PANTHER" id="PTHR34235:SF3">
    <property type="entry name" value="SLR1203 PROTEIN"/>
    <property type="match status" value="1"/>
</dbReference>
<dbReference type="Gene3D" id="1.20.1220.20">
    <property type="entry name" value="Uncharcterised protein PF01724"/>
    <property type="match status" value="1"/>
</dbReference>
<name>A0ABV4XCB9_9CYAN</name>
<gene>
    <name evidence="1" type="ORF">ACE1CC_26655</name>
</gene>
<sequence>METQTLNLKQLYENEYDRWLTEIVKLLKNRDLENLDYDNLIEELEALGRSERNAVKSLLLQIIVHLMLYQFWQLETERNANQWAAEIITFRVQLEDKLTTNLRNYLADELPKIYQNALLIVHKKTQLTSLPEQCPYSLNQLLDKNWFPN</sequence>
<protein>
    <submittedName>
        <fullName evidence="1">DUF29 domain-containing protein</fullName>
    </submittedName>
</protein>
<organism evidence="1 2">
    <name type="scientific">Floridaenema aerugineum BLCC-F46</name>
    <dbReference type="NCBI Taxonomy" id="3153654"/>
    <lineage>
        <taxon>Bacteria</taxon>
        <taxon>Bacillati</taxon>
        <taxon>Cyanobacteriota</taxon>
        <taxon>Cyanophyceae</taxon>
        <taxon>Oscillatoriophycideae</taxon>
        <taxon>Aerosakkonematales</taxon>
        <taxon>Aerosakkonemataceae</taxon>
        <taxon>Floridanema</taxon>
        <taxon>Floridanema aerugineum</taxon>
    </lineage>
</organism>
<dbReference type="Proteomes" id="UP001576774">
    <property type="component" value="Unassembled WGS sequence"/>
</dbReference>
<dbReference type="InterPro" id="IPR002636">
    <property type="entry name" value="DUF29"/>
</dbReference>
<dbReference type="EMBL" id="JBHFNQ010000203">
    <property type="protein sequence ID" value="MFB2880445.1"/>
    <property type="molecule type" value="Genomic_DNA"/>
</dbReference>
<dbReference type="RefSeq" id="WP_413273460.1">
    <property type="nucleotide sequence ID" value="NZ_JBHFNQ010000203.1"/>
</dbReference>
<dbReference type="Pfam" id="PF01724">
    <property type="entry name" value="DUF29"/>
    <property type="match status" value="1"/>
</dbReference>
<evidence type="ECO:0000313" key="1">
    <source>
        <dbReference type="EMBL" id="MFB2880445.1"/>
    </source>
</evidence>
<reference evidence="1 2" key="1">
    <citation type="submission" date="2024-09" db="EMBL/GenBank/DDBJ databases">
        <title>Floridaenema gen nov. (Aerosakkonemataceae, Aerosakkonematales ord. nov., Cyanobacteria) from benthic tropical and subtropical fresh waters, with the description of four new species.</title>
        <authorList>
            <person name="Moretto J.A."/>
            <person name="Berthold D.E."/>
            <person name="Lefler F.W."/>
            <person name="Huang I.-S."/>
            <person name="Laughinghouse H. IV."/>
        </authorList>
    </citation>
    <scope>NUCLEOTIDE SEQUENCE [LARGE SCALE GENOMIC DNA]</scope>
    <source>
        <strain evidence="1 2">BLCC-F46</strain>
    </source>
</reference>
<comment type="caution">
    <text evidence="1">The sequence shown here is derived from an EMBL/GenBank/DDBJ whole genome shotgun (WGS) entry which is preliminary data.</text>
</comment>
<proteinExistence type="predicted"/>
<accession>A0ABV4XCB9</accession>
<dbReference type="PANTHER" id="PTHR34235">
    <property type="entry name" value="SLR1203 PROTEIN-RELATED"/>
    <property type="match status" value="1"/>
</dbReference>